<dbReference type="GO" id="GO:0016787">
    <property type="term" value="F:hydrolase activity"/>
    <property type="evidence" value="ECO:0007669"/>
    <property type="project" value="UniProtKB-KW"/>
</dbReference>
<evidence type="ECO:0000313" key="4">
    <source>
        <dbReference type="Proteomes" id="UP000627292"/>
    </source>
</evidence>
<evidence type="ECO:0000256" key="1">
    <source>
        <dbReference type="ARBA" id="ARBA00022801"/>
    </source>
</evidence>
<name>A0A917J337_9BACT</name>
<dbReference type="RefSeq" id="WP_188958287.1">
    <property type="nucleotide sequence ID" value="NZ_BMIB01000006.1"/>
</dbReference>
<sequence>MAYLKFQGEGIFNGREILPAHQVLVTNEKGIIEEIIPATEAGADVQQHQGLLCPGFVNTHCHLELSHMKGLLPEKTGLVDFVTGVMQQRNFTPEKIQSAMAEAEADMQAGGIVAVGDICNTDHTITQKAQSPLHWYNFIEVSGFIPQSAPLRFEQAVKTYNSFTEKLPATGQHQTAVTPHAPYSVSNALFELINGFSAGKVISVHNQETPEEDAFFRNGISRFRQLYTQLGADISFFEHPGCSSLQHWLPQVTQPAAVLLVHNTCTTETDIRFAQQVAAGRQQTLYWTLCPNANLYIEGRLPHVEQLRQNQCAITIGTDSLASNWQLSILSELQTLRTHLPNIPLNELLQWATLNGAQALRMHDKLGSFEKGKQPGILVVDKRLDSVKRLL</sequence>
<dbReference type="InterPro" id="IPR032466">
    <property type="entry name" value="Metal_Hydrolase"/>
</dbReference>
<accession>A0A917J337</accession>
<keyword evidence="1" id="KW-0378">Hydrolase</keyword>
<gene>
    <name evidence="3" type="primary">trzA</name>
    <name evidence="3" type="ORF">GCM10011379_52890</name>
</gene>
<protein>
    <submittedName>
        <fullName evidence="3">Chlorohydrolase</fullName>
    </submittedName>
</protein>
<dbReference type="Pfam" id="PF01979">
    <property type="entry name" value="Amidohydro_1"/>
    <property type="match status" value="1"/>
</dbReference>
<reference evidence="3" key="1">
    <citation type="journal article" date="2014" name="Int. J. Syst. Evol. Microbiol.">
        <title>Complete genome sequence of Corynebacterium casei LMG S-19264T (=DSM 44701T), isolated from a smear-ripened cheese.</title>
        <authorList>
            <consortium name="US DOE Joint Genome Institute (JGI-PGF)"/>
            <person name="Walter F."/>
            <person name="Albersmeier A."/>
            <person name="Kalinowski J."/>
            <person name="Ruckert C."/>
        </authorList>
    </citation>
    <scope>NUCLEOTIDE SEQUENCE</scope>
    <source>
        <strain evidence="3">CGMCC 1.15290</strain>
    </source>
</reference>
<dbReference type="AlphaFoldDB" id="A0A917J337"/>
<evidence type="ECO:0000313" key="3">
    <source>
        <dbReference type="EMBL" id="GGH81072.1"/>
    </source>
</evidence>
<feature type="domain" description="Amidohydrolase-related" evidence="2">
    <location>
        <begin position="52"/>
        <end position="382"/>
    </location>
</feature>
<proteinExistence type="predicted"/>
<organism evidence="3 4">
    <name type="scientific">Filimonas zeae</name>
    <dbReference type="NCBI Taxonomy" id="1737353"/>
    <lineage>
        <taxon>Bacteria</taxon>
        <taxon>Pseudomonadati</taxon>
        <taxon>Bacteroidota</taxon>
        <taxon>Chitinophagia</taxon>
        <taxon>Chitinophagales</taxon>
        <taxon>Chitinophagaceae</taxon>
        <taxon>Filimonas</taxon>
    </lineage>
</organism>
<reference evidence="3" key="2">
    <citation type="submission" date="2020-09" db="EMBL/GenBank/DDBJ databases">
        <authorList>
            <person name="Sun Q."/>
            <person name="Zhou Y."/>
        </authorList>
    </citation>
    <scope>NUCLEOTIDE SEQUENCE</scope>
    <source>
        <strain evidence="3">CGMCC 1.15290</strain>
    </source>
</reference>
<evidence type="ECO:0000259" key="2">
    <source>
        <dbReference type="Pfam" id="PF01979"/>
    </source>
</evidence>
<dbReference type="Proteomes" id="UP000627292">
    <property type="component" value="Unassembled WGS sequence"/>
</dbReference>
<comment type="caution">
    <text evidence="3">The sequence shown here is derived from an EMBL/GenBank/DDBJ whole genome shotgun (WGS) entry which is preliminary data.</text>
</comment>
<keyword evidence="4" id="KW-1185">Reference proteome</keyword>
<dbReference type="SUPFAM" id="SSF51556">
    <property type="entry name" value="Metallo-dependent hydrolases"/>
    <property type="match status" value="1"/>
</dbReference>
<dbReference type="EMBL" id="BMIB01000006">
    <property type="protein sequence ID" value="GGH81072.1"/>
    <property type="molecule type" value="Genomic_DNA"/>
</dbReference>
<dbReference type="PANTHER" id="PTHR43794:SF11">
    <property type="entry name" value="AMIDOHYDROLASE-RELATED DOMAIN-CONTAINING PROTEIN"/>
    <property type="match status" value="1"/>
</dbReference>
<dbReference type="PANTHER" id="PTHR43794">
    <property type="entry name" value="AMINOHYDROLASE SSNA-RELATED"/>
    <property type="match status" value="1"/>
</dbReference>
<dbReference type="InterPro" id="IPR050287">
    <property type="entry name" value="MTA/SAH_deaminase"/>
</dbReference>
<dbReference type="InterPro" id="IPR006680">
    <property type="entry name" value="Amidohydro-rel"/>
</dbReference>
<dbReference type="Gene3D" id="3.20.20.140">
    <property type="entry name" value="Metal-dependent hydrolases"/>
    <property type="match status" value="1"/>
</dbReference>